<evidence type="ECO:0000256" key="1">
    <source>
        <dbReference type="ARBA" id="ARBA00004429"/>
    </source>
</evidence>
<dbReference type="Gene3D" id="1.10.287.950">
    <property type="entry name" value="Methyl-accepting chemotaxis protein"/>
    <property type="match status" value="1"/>
</dbReference>
<organism evidence="8 9">
    <name type="scientific">endosymbiont of Lamellibrachia luymesi</name>
    <dbReference type="NCBI Taxonomy" id="2200907"/>
    <lineage>
        <taxon>Bacteria</taxon>
        <taxon>Pseudomonadati</taxon>
        <taxon>Pseudomonadota</taxon>
        <taxon>Gammaproteobacteria</taxon>
        <taxon>sulfur-oxidizing symbionts</taxon>
    </lineage>
</organism>
<feature type="domain" description="Methyl-accepting transducer" evidence="6">
    <location>
        <begin position="124"/>
        <end position="360"/>
    </location>
</feature>
<dbReference type="Proteomes" id="UP000255508">
    <property type="component" value="Unassembled WGS sequence"/>
</dbReference>
<dbReference type="SMART" id="SM00283">
    <property type="entry name" value="MA"/>
    <property type="match status" value="1"/>
</dbReference>
<dbReference type="AlphaFoldDB" id="A0A370E031"/>
<keyword evidence="2" id="KW-0472">Membrane</keyword>
<dbReference type="PROSITE" id="PS50111">
    <property type="entry name" value="CHEMOTAXIS_TRANSDUC_2"/>
    <property type="match status" value="1"/>
</dbReference>
<evidence type="ECO:0000256" key="3">
    <source>
        <dbReference type="ARBA" id="ARBA00023224"/>
    </source>
</evidence>
<dbReference type="InterPro" id="IPR000727">
    <property type="entry name" value="T_SNARE_dom"/>
</dbReference>
<reference evidence="8 9" key="1">
    <citation type="journal article" date="2018" name="ISME J.">
        <title>Endosymbiont genomes yield clues of tubeworm success.</title>
        <authorList>
            <person name="Li Y."/>
            <person name="Liles M.R."/>
            <person name="Halanych K.M."/>
        </authorList>
    </citation>
    <scope>NUCLEOTIDE SEQUENCE [LARGE SCALE GENOMIC DNA]</scope>
    <source>
        <strain evidence="8">A1422</strain>
    </source>
</reference>
<dbReference type="PROSITE" id="PS50192">
    <property type="entry name" value="T_SNARE"/>
    <property type="match status" value="1"/>
</dbReference>
<dbReference type="GO" id="GO:0004888">
    <property type="term" value="F:transmembrane signaling receptor activity"/>
    <property type="evidence" value="ECO:0007669"/>
    <property type="project" value="InterPro"/>
</dbReference>
<name>A0A370E031_9GAMM</name>
<keyword evidence="2" id="KW-1003">Cell membrane</keyword>
<dbReference type="SUPFAM" id="SSF58104">
    <property type="entry name" value="Methyl-accepting chemotaxis protein (MCP) signaling domain"/>
    <property type="match status" value="1"/>
</dbReference>
<evidence type="ECO:0000256" key="5">
    <source>
        <dbReference type="PROSITE-ProRule" id="PRU00284"/>
    </source>
</evidence>
<dbReference type="InterPro" id="IPR004089">
    <property type="entry name" value="MCPsignal_dom"/>
</dbReference>
<dbReference type="Pfam" id="PF00015">
    <property type="entry name" value="MCPsignal"/>
    <property type="match status" value="1"/>
</dbReference>
<dbReference type="GO" id="GO:0007165">
    <property type="term" value="P:signal transduction"/>
    <property type="evidence" value="ECO:0007669"/>
    <property type="project" value="UniProtKB-KW"/>
</dbReference>
<evidence type="ECO:0000256" key="4">
    <source>
        <dbReference type="ARBA" id="ARBA00029447"/>
    </source>
</evidence>
<dbReference type="PRINTS" id="PR00260">
    <property type="entry name" value="CHEMTRNSDUCR"/>
</dbReference>
<dbReference type="EMBL" id="QFXD01000100">
    <property type="protein sequence ID" value="RDH91724.1"/>
    <property type="molecule type" value="Genomic_DNA"/>
</dbReference>
<accession>A0A370E031</accession>
<proteinExistence type="inferred from homology"/>
<dbReference type="PANTHER" id="PTHR32089">
    <property type="entry name" value="METHYL-ACCEPTING CHEMOTAXIS PROTEIN MCPB"/>
    <property type="match status" value="1"/>
</dbReference>
<evidence type="ECO:0000259" key="7">
    <source>
        <dbReference type="PROSITE" id="PS50192"/>
    </source>
</evidence>
<dbReference type="GO" id="GO:0005886">
    <property type="term" value="C:plasma membrane"/>
    <property type="evidence" value="ECO:0007669"/>
    <property type="project" value="UniProtKB-SubCell"/>
</dbReference>
<dbReference type="GO" id="GO:0006935">
    <property type="term" value="P:chemotaxis"/>
    <property type="evidence" value="ECO:0007669"/>
    <property type="project" value="InterPro"/>
</dbReference>
<dbReference type="FunFam" id="1.10.287.950:FF:000001">
    <property type="entry name" value="Methyl-accepting chemotaxis sensory transducer"/>
    <property type="match status" value="1"/>
</dbReference>
<evidence type="ECO:0008006" key="10">
    <source>
        <dbReference type="Google" id="ProtNLM"/>
    </source>
</evidence>
<evidence type="ECO:0000259" key="6">
    <source>
        <dbReference type="PROSITE" id="PS50111"/>
    </source>
</evidence>
<dbReference type="PANTHER" id="PTHR32089:SF120">
    <property type="entry name" value="METHYL-ACCEPTING CHEMOTAXIS PROTEIN TLPQ"/>
    <property type="match status" value="1"/>
</dbReference>
<evidence type="ECO:0000313" key="8">
    <source>
        <dbReference type="EMBL" id="RDH91724.1"/>
    </source>
</evidence>
<evidence type="ECO:0000313" key="9">
    <source>
        <dbReference type="Proteomes" id="UP000255508"/>
    </source>
</evidence>
<protein>
    <recommendedName>
        <fullName evidence="10">Methyl-accepting chemotaxis protein</fullName>
    </recommendedName>
</protein>
<keyword evidence="2" id="KW-0997">Cell inner membrane</keyword>
<comment type="subcellular location">
    <subcellularLocation>
        <location evidence="1">Cell inner membrane</location>
        <topology evidence="1">Multi-pass membrane protein</topology>
    </subcellularLocation>
</comment>
<sequence>MLTDAVRQLRRENNITTPWPYVDVEAVRAPRHVFQKALEILGKISRYRANIAKTGGITVPRFPGRDITPNEVFSTVVRLRQELTLLLKHQTQEKQKKQHLNNKTSSHVYSAKQLKGMISNLISSTQELNSTVTQISSAIDASNENMATQRIETEQVATAMNQMTATIRGIAQTTSDAAVSATEADNEAKEGQSVVTETIGSIEGLSREIGQATTVIAQLRQQSADIGGVLDVIRGIAEQTNLLALNAAIEAARAGEQGRGFAVVADEVRTLAGRTQESTEEIQAMIERLQNGAQDAVDAMERSGEHVQQTTVRSKKGGESLDMITSSVEKIRDMSMQIASAAEQQGAVAENVNEKVANINQLSEGTKDSSDEVQAANGRLISLGAELRKMTDSFAL</sequence>
<gene>
    <name evidence="8" type="ORF">DIZ79_05355</name>
</gene>
<dbReference type="CDD" id="cd11386">
    <property type="entry name" value="MCP_signal"/>
    <property type="match status" value="1"/>
</dbReference>
<evidence type="ECO:0000256" key="2">
    <source>
        <dbReference type="ARBA" id="ARBA00022519"/>
    </source>
</evidence>
<comment type="caution">
    <text evidence="8">The sequence shown here is derived from an EMBL/GenBank/DDBJ whole genome shotgun (WGS) entry which is preliminary data.</text>
</comment>
<feature type="domain" description="T-SNARE coiled-coil homology" evidence="7">
    <location>
        <begin position="311"/>
        <end position="373"/>
    </location>
</feature>
<comment type="similarity">
    <text evidence="4">Belongs to the methyl-accepting chemotaxis (MCP) protein family.</text>
</comment>
<keyword evidence="3 5" id="KW-0807">Transducer</keyword>
<dbReference type="InterPro" id="IPR004090">
    <property type="entry name" value="Chemotax_Me-accpt_rcpt"/>
</dbReference>